<dbReference type="GO" id="GO:0003677">
    <property type="term" value="F:DNA binding"/>
    <property type="evidence" value="ECO:0007669"/>
    <property type="project" value="UniProtKB-KW"/>
</dbReference>
<dbReference type="PANTHER" id="PTHR30293:SF0">
    <property type="entry name" value="NITROGEN ASSIMILATION REGULATORY PROTEIN NAC"/>
    <property type="match status" value="1"/>
</dbReference>
<reference evidence="7 8" key="1">
    <citation type="submission" date="2020-08" db="EMBL/GenBank/DDBJ databases">
        <title>Genomic Encyclopedia of Type Strains, Phase IV (KMG-IV): sequencing the most valuable type-strain genomes for metagenomic binning, comparative biology and taxonomic classification.</title>
        <authorList>
            <person name="Goeker M."/>
        </authorList>
    </citation>
    <scope>NUCLEOTIDE SEQUENCE [LARGE SCALE GENOMIC DNA]</scope>
    <source>
        <strain evidence="7 8">DSM 102255</strain>
    </source>
</reference>
<dbReference type="FunFam" id="1.10.10.10:FF:000001">
    <property type="entry name" value="LysR family transcriptional regulator"/>
    <property type="match status" value="1"/>
</dbReference>
<comment type="caution">
    <text evidence="7">The sequence shown here is derived from an EMBL/GenBank/DDBJ whole genome shotgun (WGS) entry which is preliminary data.</text>
</comment>
<protein>
    <submittedName>
        <fullName evidence="7">LysR family nitrogen assimilation transcriptional regulator</fullName>
    </submittedName>
</protein>
<dbReference type="SUPFAM" id="SSF53850">
    <property type="entry name" value="Periplasmic binding protein-like II"/>
    <property type="match status" value="1"/>
</dbReference>
<gene>
    <name evidence="7" type="ORF">FHS92_000666</name>
</gene>
<dbReference type="RefSeq" id="WP_184077485.1">
    <property type="nucleotide sequence ID" value="NZ_JACIJP010000001.1"/>
</dbReference>
<evidence type="ECO:0000256" key="4">
    <source>
        <dbReference type="ARBA" id="ARBA00023159"/>
    </source>
</evidence>
<evidence type="ECO:0000259" key="6">
    <source>
        <dbReference type="PROSITE" id="PS50931"/>
    </source>
</evidence>
<dbReference type="Pfam" id="PF03466">
    <property type="entry name" value="LysR_substrate"/>
    <property type="match status" value="1"/>
</dbReference>
<sequence length="307" mass="34045">MELRQLRYFVSVAREGNFSRAAEKVHIAQPALSRQIILLEEEFGVTLFNRTARGTEMTDAGRRFKVMAEYVLQYISEIKPAISQAAQEPSGVVVLGLPPSLASLLAPRLVEEVKHRFPKVKLRIVEGLSVFLSGWLENSRLDIAVLTDYGPIVGIDMQEVVRDEMVFVGVPEILSGYTGTMPIRDILNFPVIISHGFRSVMSARLLDEGITPDFEMELDSIPIVMDMLKRGTHCSIVSYSLVHEEIASGTLTALSFQGPPIFRKIMSAVSARRNPSLGIRAVEDIVQEQLASLPLRVGKENGAPEDR</sequence>
<dbReference type="Gene3D" id="1.10.10.10">
    <property type="entry name" value="Winged helix-like DNA-binding domain superfamily/Winged helix DNA-binding domain"/>
    <property type="match status" value="1"/>
</dbReference>
<keyword evidence="5" id="KW-0804">Transcription</keyword>
<evidence type="ECO:0000256" key="1">
    <source>
        <dbReference type="ARBA" id="ARBA00009437"/>
    </source>
</evidence>
<name>A0A841IVM0_9SPHN</name>
<dbReference type="InterPro" id="IPR005119">
    <property type="entry name" value="LysR_subst-bd"/>
</dbReference>
<dbReference type="AlphaFoldDB" id="A0A841IVM0"/>
<dbReference type="PRINTS" id="PR00039">
    <property type="entry name" value="HTHLYSR"/>
</dbReference>
<evidence type="ECO:0000313" key="7">
    <source>
        <dbReference type="EMBL" id="MBB6122959.1"/>
    </source>
</evidence>
<comment type="similarity">
    <text evidence="1">Belongs to the LysR transcriptional regulatory family.</text>
</comment>
<keyword evidence="2" id="KW-0805">Transcription regulation</keyword>
<dbReference type="PANTHER" id="PTHR30293">
    <property type="entry name" value="TRANSCRIPTIONAL REGULATORY PROTEIN NAC-RELATED"/>
    <property type="match status" value="1"/>
</dbReference>
<dbReference type="Pfam" id="PF00126">
    <property type="entry name" value="HTH_1"/>
    <property type="match status" value="1"/>
</dbReference>
<dbReference type="Proteomes" id="UP000552700">
    <property type="component" value="Unassembled WGS sequence"/>
</dbReference>
<dbReference type="EMBL" id="JACIJP010000001">
    <property type="protein sequence ID" value="MBB6122959.1"/>
    <property type="molecule type" value="Genomic_DNA"/>
</dbReference>
<evidence type="ECO:0000313" key="8">
    <source>
        <dbReference type="Proteomes" id="UP000552700"/>
    </source>
</evidence>
<organism evidence="7 8">
    <name type="scientific">Sphingobium subterraneum</name>
    <dbReference type="NCBI Taxonomy" id="627688"/>
    <lineage>
        <taxon>Bacteria</taxon>
        <taxon>Pseudomonadati</taxon>
        <taxon>Pseudomonadota</taxon>
        <taxon>Alphaproteobacteria</taxon>
        <taxon>Sphingomonadales</taxon>
        <taxon>Sphingomonadaceae</taxon>
        <taxon>Sphingobium</taxon>
    </lineage>
</organism>
<feature type="domain" description="HTH lysR-type" evidence="6">
    <location>
        <begin position="1"/>
        <end position="58"/>
    </location>
</feature>
<evidence type="ECO:0000256" key="5">
    <source>
        <dbReference type="ARBA" id="ARBA00023163"/>
    </source>
</evidence>
<dbReference type="PROSITE" id="PS50931">
    <property type="entry name" value="HTH_LYSR"/>
    <property type="match status" value="1"/>
</dbReference>
<accession>A0A841IVM0</accession>
<dbReference type="GO" id="GO:2000142">
    <property type="term" value="P:regulation of DNA-templated transcription initiation"/>
    <property type="evidence" value="ECO:0007669"/>
    <property type="project" value="TreeGrafter"/>
</dbReference>
<evidence type="ECO:0000256" key="3">
    <source>
        <dbReference type="ARBA" id="ARBA00023125"/>
    </source>
</evidence>
<dbReference type="GO" id="GO:0003700">
    <property type="term" value="F:DNA-binding transcription factor activity"/>
    <property type="evidence" value="ECO:0007669"/>
    <property type="project" value="InterPro"/>
</dbReference>
<dbReference type="Gene3D" id="3.40.190.10">
    <property type="entry name" value="Periplasmic binding protein-like II"/>
    <property type="match status" value="2"/>
</dbReference>
<dbReference type="InterPro" id="IPR036390">
    <property type="entry name" value="WH_DNA-bd_sf"/>
</dbReference>
<proteinExistence type="inferred from homology"/>
<keyword evidence="4" id="KW-0010">Activator</keyword>
<dbReference type="SUPFAM" id="SSF46785">
    <property type="entry name" value="Winged helix' DNA-binding domain"/>
    <property type="match status" value="1"/>
</dbReference>
<keyword evidence="8" id="KW-1185">Reference proteome</keyword>
<keyword evidence="3" id="KW-0238">DNA-binding</keyword>
<dbReference type="InterPro" id="IPR000847">
    <property type="entry name" value="LysR_HTH_N"/>
</dbReference>
<dbReference type="InterPro" id="IPR036388">
    <property type="entry name" value="WH-like_DNA-bd_sf"/>
</dbReference>
<evidence type="ECO:0000256" key="2">
    <source>
        <dbReference type="ARBA" id="ARBA00023015"/>
    </source>
</evidence>